<dbReference type="Proteomes" id="UP000785679">
    <property type="component" value="Unassembled WGS sequence"/>
</dbReference>
<dbReference type="CDD" id="cd00387">
    <property type="entry name" value="Ribosomal_L7_L12"/>
    <property type="match status" value="1"/>
</dbReference>
<dbReference type="GO" id="GO:0005840">
    <property type="term" value="C:ribosome"/>
    <property type="evidence" value="ECO:0007669"/>
    <property type="project" value="UniProtKB-KW"/>
</dbReference>
<keyword evidence="2" id="KW-0689">Ribosomal protein</keyword>
<proteinExistence type="inferred from homology"/>
<accession>A0A8J8SZG0</accession>
<comment type="caution">
    <text evidence="5">The sequence shown here is derived from an EMBL/GenBank/DDBJ whole genome shotgun (WGS) entry which is preliminary data.</text>
</comment>
<gene>
    <name evidence="5" type="ORF">FGO68_gene11607</name>
</gene>
<dbReference type="AlphaFoldDB" id="A0A8J8SZG0"/>
<dbReference type="Pfam" id="PF00542">
    <property type="entry name" value="Ribosomal_L12"/>
    <property type="match status" value="1"/>
</dbReference>
<dbReference type="OrthoDB" id="250175at2759"/>
<reference evidence="5" key="1">
    <citation type="submission" date="2019-06" db="EMBL/GenBank/DDBJ databases">
        <authorList>
            <person name="Zheng W."/>
        </authorList>
    </citation>
    <scope>NUCLEOTIDE SEQUENCE</scope>
    <source>
        <strain evidence="5">QDHG01</strain>
    </source>
</reference>
<evidence type="ECO:0000313" key="5">
    <source>
        <dbReference type="EMBL" id="TNV76577.1"/>
    </source>
</evidence>
<sequence>MFLSSMLVKTKQHRQLASIAAQFTNKTPIIQTASRMFAATPDEAAKAKEEWGEKYSDECFEFEKEWNTISQKIEKEQRVYLESELGELQRRKVEMLADKLLDMNIFELRYFSIVCKERVQKTSGINPMKMNLDWPSVKRDDTGSWPPANPNWFKQQEMMARLGPMMGMMGGGGAAQAAPAATAAAVEEKPKEEEKKEKSHYDIELSKFDASKKIALIKEIRAILGLGLKEAKEMVEGAPVWIKKEVAKEEADKLVEKLKELGAECRLA</sequence>
<dbReference type="Gene3D" id="3.30.1390.10">
    <property type="match status" value="1"/>
</dbReference>
<organism evidence="5 6">
    <name type="scientific">Halteria grandinella</name>
    <dbReference type="NCBI Taxonomy" id="5974"/>
    <lineage>
        <taxon>Eukaryota</taxon>
        <taxon>Sar</taxon>
        <taxon>Alveolata</taxon>
        <taxon>Ciliophora</taxon>
        <taxon>Intramacronucleata</taxon>
        <taxon>Spirotrichea</taxon>
        <taxon>Stichotrichia</taxon>
        <taxon>Sporadotrichida</taxon>
        <taxon>Halteriidae</taxon>
        <taxon>Halteria</taxon>
    </lineage>
</organism>
<evidence type="ECO:0000256" key="1">
    <source>
        <dbReference type="ARBA" id="ARBA00007197"/>
    </source>
</evidence>
<protein>
    <recommendedName>
        <fullName evidence="4">Large ribosomal subunit protein bL12 C-terminal domain-containing protein</fullName>
    </recommendedName>
</protein>
<dbReference type="PANTHER" id="PTHR45987:SF4">
    <property type="entry name" value="LARGE RIBOSOMAL SUBUNIT PROTEIN BL12M"/>
    <property type="match status" value="1"/>
</dbReference>
<dbReference type="GO" id="GO:1990904">
    <property type="term" value="C:ribonucleoprotein complex"/>
    <property type="evidence" value="ECO:0007669"/>
    <property type="project" value="UniProtKB-KW"/>
</dbReference>
<dbReference type="InterPro" id="IPR014719">
    <property type="entry name" value="Ribosomal_bL12_C/ClpS-like"/>
</dbReference>
<evidence type="ECO:0000313" key="6">
    <source>
        <dbReference type="Proteomes" id="UP000785679"/>
    </source>
</evidence>
<dbReference type="InterPro" id="IPR013823">
    <property type="entry name" value="Ribosomal_bL12_C"/>
</dbReference>
<dbReference type="SUPFAM" id="SSF54736">
    <property type="entry name" value="ClpS-like"/>
    <property type="match status" value="1"/>
</dbReference>
<dbReference type="GO" id="GO:0003735">
    <property type="term" value="F:structural constituent of ribosome"/>
    <property type="evidence" value="ECO:0007669"/>
    <property type="project" value="InterPro"/>
</dbReference>
<keyword evidence="6" id="KW-1185">Reference proteome</keyword>
<feature type="domain" description="Large ribosomal subunit protein bL12 C-terminal" evidence="4">
    <location>
        <begin position="201"/>
        <end position="267"/>
    </location>
</feature>
<evidence type="ECO:0000256" key="3">
    <source>
        <dbReference type="ARBA" id="ARBA00023274"/>
    </source>
</evidence>
<comment type="similarity">
    <text evidence="1">Belongs to the bacterial ribosomal protein bL12 family.</text>
</comment>
<keyword evidence="3" id="KW-0687">Ribonucleoprotein</keyword>
<dbReference type="GO" id="GO:0006412">
    <property type="term" value="P:translation"/>
    <property type="evidence" value="ECO:0007669"/>
    <property type="project" value="InterPro"/>
</dbReference>
<evidence type="ECO:0000256" key="2">
    <source>
        <dbReference type="ARBA" id="ARBA00022980"/>
    </source>
</evidence>
<dbReference type="InterPro" id="IPR000206">
    <property type="entry name" value="Ribosomal_bL12"/>
</dbReference>
<dbReference type="PANTHER" id="PTHR45987">
    <property type="entry name" value="39S RIBOSOMAL PROTEIN L12"/>
    <property type="match status" value="1"/>
</dbReference>
<dbReference type="GO" id="GO:0003729">
    <property type="term" value="F:mRNA binding"/>
    <property type="evidence" value="ECO:0007669"/>
    <property type="project" value="TreeGrafter"/>
</dbReference>
<name>A0A8J8SZG0_HALGN</name>
<dbReference type="FunFam" id="3.30.1390.10:FF:000001">
    <property type="entry name" value="50S ribosomal protein L7/L12"/>
    <property type="match status" value="1"/>
</dbReference>
<dbReference type="EMBL" id="RRYP01013323">
    <property type="protein sequence ID" value="TNV76577.1"/>
    <property type="molecule type" value="Genomic_DNA"/>
</dbReference>
<evidence type="ECO:0000259" key="4">
    <source>
        <dbReference type="Pfam" id="PF00542"/>
    </source>
</evidence>